<dbReference type="InterPro" id="IPR036390">
    <property type="entry name" value="WH_DNA-bd_sf"/>
</dbReference>
<dbReference type="Gene3D" id="1.10.10.10">
    <property type="entry name" value="Winged helix-like DNA-binding domain superfamily/Winged helix DNA-binding domain"/>
    <property type="match status" value="1"/>
</dbReference>
<protein>
    <recommendedName>
        <fullName evidence="3">YjcQ protein</fullName>
    </recommendedName>
</protein>
<dbReference type="RefSeq" id="WP_154554215.1">
    <property type="nucleotide sequence ID" value="NZ_VUNA01000007.1"/>
</dbReference>
<dbReference type="Pfam" id="PF09639">
    <property type="entry name" value="YjcQ"/>
    <property type="match status" value="1"/>
</dbReference>
<accession>A0A6N7X550</accession>
<dbReference type="SUPFAM" id="SSF46785">
    <property type="entry name" value="Winged helix' DNA-binding domain"/>
    <property type="match status" value="1"/>
</dbReference>
<gene>
    <name evidence="1" type="ORF">FYJ65_04715</name>
</gene>
<keyword evidence="2" id="KW-1185">Reference proteome</keyword>
<name>A0A6N7X550_9FIRM</name>
<dbReference type="AlphaFoldDB" id="A0A6N7X550"/>
<dbReference type="InterPro" id="IPR018597">
    <property type="entry name" value="Phage_Tuc2009_YjcQ"/>
</dbReference>
<organism evidence="1 2">
    <name type="scientific">Mogibacterium kristiansenii</name>
    <dbReference type="NCBI Taxonomy" id="2606708"/>
    <lineage>
        <taxon>Bacteria</taxon>
        <taxon>Bacillati</taxon>
        <taxon>Bacillota</taxon>
        <taxon>Clostridia</taxon>
        <taxon>Peptostreptococcales</taxon>
        <taxon>Anaerovoracaceae</taxon>
        <taxon>Mogibacterium</taxon>
    </lineage>
</organism>
<dbReference type="Proteomes" id="UP000469424">
    <property type="component" value="Unassembled WGS sequence"/>
</dbReference>
<sequence>MAKDDYHVIVYQLLAYLYQCLKKGEPIDGNKLNYGSELLRINKSYWAYVIYNMHRMGLIEGIVFVDIDGQETPYATMLENTRITPEGIDYLCDNSFMEKAKQFLKDIKEITPFM</sequence>
<proteinExistence type="predicted"/>
<dbReference type="InterPro" id="IPR036388">
    <property type="entry name" value="WH-like_DNA-bd_sf"/>
</dbReference>
<evidence type="ECO:0000313" key="1">
    <source>
        <dbReference type="EMBL" id="MST70650.1"/>
    </source>
</evidence>
<dbReference type="EMBL" id="VUNA01000007">
    <property type="protein sequence ID" value="MST70650.1"/>
    <property type="molecule type" value="Genomic_DNA"/>
</dbReference>
<evidence type="ECO:0000313" key="2">
    <source>
        <dbReference type="Proteomes" id="UP000469424"/>
    </source>
</evidence>
<evidence type="ECO:0008006" key="3">
    <source>
        <dbReference type="Google" id="ProtNLM"/>
    </source>
</evidence>
<reference evidence="1 2" key="1">
    <citation type="submission" date="2019-08" db="EMBL/GenBank/DDBJ databases">
        <title>In-depth cultivation of the pig gut microbiome towards novel bacterial diversity and tailored functional studies.</title>
        <authorList>
            <person name="Wylensek D."/>
            <person name="Hitch T.C.A."/>
            <person name="Clavel T."/>
        </authorList>
    </citation>
    <scope>NUCLEOTIDE SEQUENCE [LARGE SCALE GENOMIC DNA]</scope>
    <source>
        <strain evidence="1 2">WCA-MUC-591-APC-4B</strain>
    </source>
</reference>
<comment type="caution">
    <text evidence="1">The sequence shown here is derived from an EMBL/GenBank/DDBJ whole genome shotgun (WGS) entry which is preliminary data.</text>
</comment>